<dbReference type="GO" id="GO:0016020">
    <property type="term" value="C:membrane"/>
    <property type="evidence" value="ECO:0007669"/>
    <property type="project" value="TreeGrafter"/>
</dbReference>
<dbReference type="SUPFAM" id="SSF82866">
    <property type="entry name" value="Multidrug efflux transporter AcrB transmembrane domain"/>
    <property type="match status" value="2"/>
</dbReference>
<evidence type="ECO:0000313" key="2">
    <source>
        <dbReference type="EMBL" id="CAD7228035.1"/>
    </source>
</evidence>
<reference evidence="2" key="1">
    <citation type="submission" date="2020-11" db="EMBL/GenBank/DDBJ databases">
        <authorList>
            <person name="Tran Van P."/>
        </authorList>
    </citation>
    <scope>NUCLEOTIDE SEQUENCE</scope>
</reference>
<protein>
    <submittedName>
        <fullName evidence="2">Uncharacterized protein</fullName>
    </submittedName>
</protein>
<dbReference type="PROSITE" id="PS50156">
    <property type="entry name" value="SSD"/>
    <property type="match status" value="1"/>
</dbReference>
<accession>A0A7R8WFM7</accession>
<dbReference type="OrthoDB" id="6510177at2759"/>
<evidence type="ECO:0000256" key="1">
    <source>
        <dbReference type="ARBA" id="ARBA00005585"/>
    </source>
</evidence>
<dbReference type="Pfam" id="PF12349">
    <property type="entry name" value="Sterol-sensing"/>
    <property type="match status" value="1"/>
</dbReference>
<dbReference type="Gene3D" id="1.20.1640.10">
    <property type="entry name" value="Multidrug efflux transporter AcrB transmembrane domain"/>
    <property type="match status" value="2"/>
</dbReference>
<dbReference type="InterPro" id="IPR051697">
    <property type="entry name" value="Patched_domain-protein"/>
</dbReference>
<dbReference type="InterPro" id="IPR053958">
    <property type="entry name" value="HMGCR/SNAP/NPC1-like_SSD"/>
</dbReference>
<dbReference type="InterPro" id="IPR000731">
    <property type="entry name" value="SSD"/>
</dbReference>
<dbReference type="PANTHER" id="PTHR10796">
    <property type="entry name" value="PATCHED-RELATED"/>
    <property type="match status" value="1"/>
</dbReference>
<gene>
    <name evidence="2" type="ORF">CTOB1V02_LOCUS5926</name>
</gene>
<dbReference type="PANTHER" id="PTHR10796:SF130">
    <property type="entry name" value="PATCHED DOMAIN-CONTAINING PROTEIN 3-LIKE PROTEIN"/>
    <property type="match status" value="1"/>
</dbReference>
<sequence length="1012" mass="113899">MAKRRITATAPELMEDRLQARLLRYSVKGQEFEPQAIKESTGRLFLFSHRLQKSFELMFYRVGLVVSLHPRKFIFVSLFLCLVFMPGMLFYREVSTEKSEAWFPRDHIYSRTETWIQEHFPDGIRYEIVVVAAPNVLHSDVIRFVSQLERRIREAAAGDVDWQAVCARPTEFLNGMTSKRRRKRQASSNASVEEQPASIGENATVGAAPVLEFTNHEEEEDDYYGDYGGMDLGGVQEMEEMFAVAGGGLEDECISSSILELWESLEDAGNATTGEILDKVTAAYKDGQGLKTVTDLQFILSPPRVHPAHPQEVIGADALIVTYFLRQNATARDRFGNVHDYDAENWETAFIDAVRNNDLEPPDGVRVYPFAKRSYMDAINENVVSNLPLLFLGFLLILVYVFVMLGRFNLYQHRLYLAIAGVVVVGLAVVNVFGIGSYIGIRFTSLAVVVPFLVLGVGIDDLFVIVQSLDNLEDVDGLPVEKRIALCMSHAGVAITITSFTDIVGFAFGAFSPLPVLSSICQTASMGILMVYIMQLTIIVPILFLDEKRRESRKDARFVSAFKEHFPDNGERAEMYIGRLNYVEEKENLDQLFRRLSSLSVVKNGSVDFWFHAFEDWLQSKDESFPKTEPEFKARLRTFLTETKRGRMFLKDIQYTGNLLDDYNITASRAHLQHTNLNTTHLQRHALLMLEEIITTTNFTAEGSEQYLGFYGELYLSWYALDLIAAPLLRNIIITSIAVFVFSLVLIGDLRVAIFVFICVALTLTNIAGSMYFMGLTIEILTSAFIVLSVGLAVDYSSHIGHAFMVSPGYTKNEKCQDAVGKLGAAVFNGGFSTFLSFIVSPLTDNYIFTAAFQVITLVVFYGLFHGLLFLPVMLSFFGPPPLSKPPKPIVQQVEKKIPFVEEQRRYVQRAKAMSTAFGPRLVAKARKISGTVTFGAPVTKLYYTKDPFPSYGGDANPRERSRKGAVFKRAVSTDSIPPDLVTDAHWERNNNKPKRSTTVLKRAEHRRHSRH</sequence>
<name>A0A7R8WFM7_9CRUS</name>
<dbReference type="EMBL" id="OB661357">
    <property type="protein sequence ID" value="CAD7228035.1"/>
    <property type="molecule type" value="Genomic_DNA"/>
</dbReference>
<comment type="similarity">
    <text evidence="1">Belongs to the patched family.</text>
</comment>
<proteinExistence type="inferred from homology"/>
<organism evidence="2">
    <name type="scientific">Cyprideis torosa</name>
    <dbReference type="NCBI Taxonomy" id="163714"/>
    <lineage>
        <taxon>Eukaryota</taxon>
        <taxon>Metazoa</taxon>
        <taxon>Ecdysozoa</taxon>
        <taxon>Arthropoda</taxon>
        <taxon>Crustacea</taxon>
        <taxon>Oligostraca</taxon>
        <taxon>Ostracoda</taxon>
        <taxon>Podocopa</taxon>
        <taxon>Podocopida</taxon>
        <taxon>Cytherocopina</taxon>
        <taxon>Cytheroidea</taxon>
        <taxon>Cytherideidae</taxon>
        <taxon>Cyprideis</taxon>
    </lineage>
</organism>
<dbReference type="AlphaFoldDB" id="A0A7R8WFM7"/>